<reference evidence="1" key="1">
    <citation type="journal article" date="2021" name="New Phytol.">
        <title>Evolutionary innovations through gain and loss of genes in the ectomycorrhizal Boletales.</title>
        <authorList>
            <person name="Wu G."/>
            <person name="Miyauchi S."/>
            <person name="Morin E."/>
            <person name="Kuo A."/>
            <person name="Drula E."/>
            <person name="Varga T."/>
            <person name="Kohler A."/>
            <person name="Feng B."/>
            <person name="Cao Y."/>
            <person name="Lipzen A."/>
            <person name="Daum C."/>
            <person name="Hundley H."/>
            <person name="Pangilinan J."/>
            <person name="Johnson J."/>
            <person name="Barry K."/>
            <person name="LaButti K."/>
            <person name="Ng V."/>
            <person name="Ahrendt S."/>
            <person name="Min B."/>
            <person name="Choi I.G."/>
            <person name="Park H."/>
            <person name="Plett J.M."/>
            <person name="Magnuson J."/>
            <person name="Spatafora J.W."/>
            <person name="Nagy L.G."/>
            <person name="Henrissat B."/>
            <person name="Grigoriev I.V."/>
            <person name="Yang Z.L."/>
            <person name="Xu J."/>
            <person name="Martin F.M."/>
        </authorList>
    </citation>
    <scope>NUCLEOTIDE SEQUENCE</scope>
    <source>
        <strain evidence="1">ATCC 28755</strain>
    </source>
</reference>
<comment type="caution">
    <text evidence="1">The sequence shown here is derived from an EMBL/GenBank/DDBJ whole genome shotgun (WGS) entry which is preliminary data.</text>
</comment>
<gene>
    <name evidence="1" type="ORF">BJ138DRAFT_1196291</name>
</gene>
<evidence type="ECO:0000313" key="2">
    <source>
        <dbReference type="Proteomes" id="UP000790377"/>
    </source>
</evidence>
<name>A0ACB8A870_9AGAM</name>
<sequence>MTGNKRSKKKESVLSKLRKRKAEVARRPSALLDRKTKRKESGASCSIPALSADSGSNGAPFADKITYPSELGDTELQSEPFAIVEQDSDDNAETKQDSASDDDVPLALTIKNQPKAKAVDSSGRRSLRSALSPSYESDDALSDRSGSEVADCNFEGESGSRDSMGSIARDDTASDTMEANPATEAVDTSTEPRTPSVYFFFCMGGLRTKLLTSVRKSTRTQKVTEKVAALAKDKIVPLRPIATGQREFEAEPDVQPGTAFLQDVAVTSLPAPDSDMSKIERDVMLESTYRDLVPLRRVSLTGTGQGRSTVSLTKWVNTVGGTINKQFVLALVSFKTYSGYINMSRIDPALLTSKAVGKGTSTYVSFLLGQGAQLATCVSVIVVEDCFIGQPGSTAFGAPRKEITGYFLEQEFERFAGAAGAVFARDNFWTYTFNGAFKFGTFVDTNKTQGTSRNLGMFSATPSPSSASAPATRAVLSHDSVGMYQETSLIRIV</sequence>
<organism evidence="1 2">
    <name type="scientific">Hygrophoropsis aurantiaca</name>
    <dbReference type="NCBI Taxonomy" id="72124"/>
    <lineage>
        <taxon>Eukaryota</taxon>
        <taxon>Fungi</taxon>
        <taxon>Dikarya</taxon>
        <taxon>Basidiomycota</taxon>
        <taxon>Agaricomycotina</taxon>
        <taxon>Agaricomycetes</taxon>
        <taxon>Agaricomycetidae</taxon>
        <taxon>Boletales</taxon>
        <taxon>Coniophorineae</taxon>
        <taxon>Hygrophoropsidaceae</taxon>
        <taxon>Hygrophoropsis</taxon>
    </lineage>
</organism>
<dbReference type="EMBL" id="MU267746">
    <property type="protein sequence ID" value="KAH7909684.1"/>
    <property type="molecule type" value="Genomic_DNA"/>
</dbReference>
<evidence type="ECO:0000313" key="1">
    <source>
        <dbReference type="EMBL" id="KAH7909684.1"/>
    </source>
</evidence>
<protein>
    <submittedName>
        <fullName evidence="1">Uncharacterized protein</fullName>
    </submittedName>
</protein>
<proteinExistence type="predicted"/>
<dbReference type="Proteomes" id="UP000790377">
    <property type="component" value="Unassembled WGS sequence"/>
</dbReference>
<accession>A0ACB8A870</accession>
<keyword evidence="2" id="KW-1185">Reference proteome</keyword>